<protein>
    <submittedName>
        <fullName evidence="1">HAD-superfamily hydrolase, subfamily IIB</fullName>
    </submittedName>
</protein>
<dbReference type="PANTHER" id="PTHR10000">
    <property type="entry name" value="PHOSPHOSERINE PHOSPHATASE"/>
    <property type="match status" value="1"/>
</dbReference>
<dbReference type="FunFam" id="3.40.50.1000:FF:000003">
    <property type="entry name" value="HAD-IIB family hydrolase"/>
    <property type="match status" value="1"/>
</dbReference>
<evidence type="ECO:0000313" key="1">
    <source>
        <dbReference type="EMBL" id="SHH90431.1"/>
    </source>
</evidence>
<keyword evidence="1" id="KW-0378">Hydrolase</keyword>
<gene>
    <name evidence="1" type="ORF">SAMN05421807_11851</name>
</gene>
<dbReference type="SUPFAM" id="SSF56784">
    <property type="entry name" value="HAD-like"/>
    <property type="match status" value="1"/>
</dbReference>
<dbReference type="Pfam" id="PF08282">
    <property type="entry name" value="Hydrolase_3"/>
    <property type="match status" value="2"/>
</dbReference>
<dbReference type="Proteomes" id="UP000184079">
    <property type="component" value="Unassembled WGS sequence"/>
</dbReference>
<dbReference type="GO" id="GO:0000287">
    <property type="term" value="F:magnesium ion binding"/>
    <property type="evidence" value="ECO:0007669"/>
    <property type="project" value="TreeGrafter"/>
</dbReference>
<dbReference type="GO" id="GO:0005829">
    <property type="term" value="C:cytosol"/>
    <property type="evidence" value="ECO:0007669"/>
    <property type="project" value="TreeGrafter"/>
</dbReference>
<keyword evidence="2" id="KW-1185">Reference proteome</keyword>
<sequence length="161" mass="17959">MSKKIVFIDIDGTLTTPDGRVPSSAKQAIRTARQNGHLMYLCTGRSKPEIIFSILEIGFDGEAFTMYRTTVAQFGPESGEIAVKGVDKYKAVKYVLNVLQIPREQSMAYGDGNNDIKMFEAVHYGVAMENATDDLKKVAREITTKAEDDGIMHSFKRHHLL</sequence>
<dbReference type="EMBL" id="FQXD01000018">
    <property type="protein sequence ID" value="SHH90431.1"/>
    <property type="molecule type" value="Genomic_DNA"/>
</dbReference>
<dbReference type="InterPro" id="IPR023214">
    <property type="entry name" value="HAD_sf"/>
</dbReference>
<name>A0A1M5WSK3_9BACI</name>
<dbReference type="Gene3D" id="3.30.1240.10">
    <property type="match status" value="1"/>
</dbReference>
<proteinExistence type="predicted"/>
<dbReference type="PANTHER" id="PTHR10000:SF8">
    <property type="entry name" value="HAD SUPERFAMILY HYDROLASE-LIKE, TYPE 3"/>
    <property type="match status" value="1"/>
</dbReference>
<dbReference type="InterPro" id="IPR036412">
    <property type="entry name" value="HAD-like_sf"/>
</dbReference>
<dbReference type="Gene3D" id="3.40.50.1000">
    <property type="entry name" value="HAD superfamily/HAD-like"/>
    <property type="match status" value="2"/>
</dbReference>
<organism evidence="1 2">
    <name type="scientific">Virgibacillus chiguensis</name>
    <dbReference type="NCBI Taxonomy" id="411959"/>
    <lineage>
        <taxon>Bacteria</taxon>
        <taxon>Bacillati</taxon>
        <taxon>Bacillota</taxon>
        <taxon>Bacilli</taxon>
        <taxon>Bacillales</taxon>
        <taxon>Bacillaceae</taxon>
        <taxon>Virgibacillus</taxon>
    </lineage>
</organism>
<dbReference type="RefSeq" id="WP_073012230.1">
    <property type="nucleotide sequence ID" value="NZ_FQXD01000018.1"/>
</dbReference>
<evidence type="ECO:0000313" key="2">
    <source>
        <dbReference type="Proteomes" id="UP000184079"/>
    </source>
</evidence>
<accession>A0A1M5WSK3</accession>
<dbReference type="AlphaFoldDB" id="A0A1M5WSK3"/>
<reference evidence="2" key="1">
    <citation type="submission" date="2016-11" db="EMBL/GenBank/DDBJ databases">
        <authorList>
            <person name="Varghese N."/>
            <person name="Submissions S."/>
        </authorList>
    </citation>
    <scope>NUCLEOTIDE SEQUENCE [LARGE SCALE GENOMIC DNA]</scope>
    <source>
        <strain evidence="2">CGMCC 1.6496</strain>
    </source>
</reference>
<dbReference type="GO" id="GO:0016791">
    <property type="term" value="F:phosphatase activity"/>
    <property type="evidence" value="ECO:0007669"/>
    <property type="project" value="TreeGrafter"/>
</dbReference>